<proteinExistence type="predicted"/>
<sequence length="68" mass="7524">MSHCEALEVLNCTLQDIKNNSMVMGRATVLADLSNVASYPQRMITGNMTSSKADEVMHAYKNHTFGDM</sequence>
<reference evidence="1" key="1">
    <citation type="submission" date="2015-07" db="EMBL/GenBank/DDBJ databases">
        <title>MeaNS - Measles Nucleotide Surveillance Program.</title>
        <authorList>
            <person name="Tran T."/>
            <person name="Druce J."/>
        </authorList>
    </citation>
    <scope>NUCLEOTIDE SEQUENCE</scope>
    <source>
        <strain evidence="1">UCB-OBI-ISO-001</strain>
        <tissue evidence="1">Gonad</tissue>
    </source>
</reference>
<organism evidence="1">
    <name type="scientific">Octopus bimaculoides</name>
    <name type="common">California two-spotted octopus</name>
    <dbReference type="NCBI Taxonomy" id="37653"/>
    <lineage>
        <taxon>Eukaryota</taxon>
        <taxon>Metazoa</taxon>
        <taxon>Spiralia</taxon>
        <taxon>Lophotrochozoa</taxon>
        <taxon>Mollusca</taxon>
        <taxon>Cephalopoda</taxon>
        <taxon>Coleoidea</taxon>
        <taxon>Octopodiformes</taxon>
        <taxon>Octopoda</taxon>
        <taxon>Incirrata</taxon>
        <taxon>Octopodidae</taxon>
        <taxon>Octopus</taxon>
    </lineage>
</organism>
<accession>A0A0L8GHE5</accession>
<dbReference type="AlphaFoldDB" id="A0A0L8GHE5"/>
<dbReference type="EMBL" id="KQ421824">
    <property type="protein sequence ID" value="KOF76279.1"/>
    <property type="molecule type" value="Genomic_DNA"/>
</dbReference>
<gene>
    <name evidence="1" type="ORF">OCBIM_22033523mg</name>
</gene>
<evidence type="ECO:0000313" key="1">
    <source>
        <dbReference type="EMBL" id="KOF76279.1"/>
    </source>
</evidence>
<protein>
    <submittedName>
        <fullName evidence="1">Uncharacterized protein</fullName>
    </submittedName>
</protein>
<name>A0A0L8GHE5_OCTBM</name>